<feature type="transmembrane region" description="Helical" evidence="1">
    <location>
        <begin position="160"/>
        <end position="184"/>
    </location>
</feature>
<feature type="transmembrane region" description="Helical" evidence="1">
    <location>
        <begin position="12"/>
        <end position="35"/>
    </location>
</feature>
<comment type="caution">
    <text evidence="2">The sequence shown here is derived from an EMBL/GenBank/DDBJ whole genome shotgun (WGS) entry which is preliminary data.</text>
</comment>
<protein>
    <submittedName>
        <fullName evidence="2">Uncharacterized protein</fullName>
    </submittedName>
</protein>
<name>A0ABW3JVC7_9FLAO</name>
<evidence type="ECO:0000313" key="3">
    <source>
        <dbReference type="Proteomes" id="UP001597062"/>
    </source>
</evidence>
<reference evidence="3" key="1">
    <citation type="journal article" date="2019" name="Int. J. Syst. Evol. Microbiol.">
        <title>The Global Catalogue of Microorganisms (GCM) 10K type strain sequencing project: providing services to taxonomists for standard genome sequencing and annotation.</title>
        <authorList>
            <consortium name="The Broad Institute Genomics Platform"/>
            <consortium name="The Broad Institute Genome Sequencing Center for Infectious Disease"/>
            <person name="Wu L."/>
            <person name="Ma J."/>
        </authorList>
    </citation>
    <scope>NUCLEOTIDE SEQUENCE [LARGE SCALE GENOMIC DNA]</scope>
    <source>
        <strain evidence="3">CCUG 60527</strain>
    </source>
</reference>
<organism evidence="2 3">
    <name type="scientific">Tenacibaculum geojense</name>
    <dbReference type="NCBI Taxonomy" id="915352"/>
    <lineage>
        <taxon>Bacteria</taxon>
        <taxon>Pseudomonadati</taxon>
        <taxon>Bacteroidota</taxon>
        <taxon>Flavobacteriia</taxon>
        <taxon>Flavobacteriales</taxon>
        <taxon>Flavobacteriaceae</taxon>
        <taxon>Tenacibaculum</taxon>
    </lineage>
</organism>
<sequence>MSLKSLFFYQRRFILTLIYIIAGLIFISFSIMAMLEPSQKSELHFYKGKPEKLTIEYKKGSKDSYLKILKLCIKEKEINTVINNRESELLTKSLGDVLFEKSNQKIIVQTPIKVIELSNSYLKKEDLNKIKVEVYYSEQVIKEIKINDVKIVVFEENSRLIYIVVTVLGLLWLLWQFKILFSLIKNKPEKLYK</sequence>
<proteinExistence type="predicted"/>
<accession>A0ABW3JVC7</accession>
<keyword evidence="1" id="KW-0472">Membrane</keyword>
<evidence type="ECO:0000313" key="2">
    <source>
        <dbReference type="EMBL" id="MFD0993573.1"/>
    </source>
</evidence>
<keyword evidence="1" id="KW-0812">Transmembrane</keyword>
<dbReference type="EMBL" id="JBHTJR010000050">
    <property type="protein sequence ID" value="MFD0993573.1"/>
    <property type="molecule type" value="Genomic_DNA"/>
</dbReference>
<evidence type="ECO:0000256" key="1">
    <source>
        <dbReference type="SAM" id="Phobius"/>
    </source>
</evidence>
<keyword evidence="1" id="KW-1133">Transmembrane helix</keyword>
<dbReference type="RefSeq" id="WP_386107971.1">
    <property type="nucleotide sequence ID" value="NZ_JBHTJR010000050.1"/>
</dbReference>
<keyword evidence="3" id="KW-1185">Reference proteome</keyword>
<dbReference type="Proteomes" id="UP001597062">
    <property type="component" value="Unassembled WGS sequence"/>
</dbReference>
<gene>
    <name evidence="2" type="ORF">ACFQ1U_10190</name>
</gene>